<dbReference type="EMBL" id="JBHMEP010000002">
    <property type="protein sequence ID" value="MFB9135657.1"/>
    <property type="molecule type" value="Genomic_DNA"/>
</dbReference>
<dbReference type="RefSeq" id="WP_390192878.1">
    <property type="nucleotide sequence ID" value="NZ_JBHMEP010000002.1"/>
</dbReference>
<evidence type="ECO:0000313" key="3">
    <source>
        <dbReference type="Proteomes" id="UP001589645"/>
    </source>
</evidence>
<organism evidence="2 3">
    <name type="scientific">Vibrio olivae</name>
    <dbReference type="NCBI Taxonomy" id="1243002"/>
    <lineage>
        <taxon>Bacteria</taxon>
        <taxon>Pseudomonadati</taxon>
        <taxon>Pseudomonadota</taxon>
        <taxon>Gammaproteobacteria</taxon>
        <taxon>Vibrionales</taxon>
        <taxon>Vibrionaceae</taxon>
        <taxon>Vibrio</taxon>
    </lineage>
</organism>
<keyword evidence="1" id="KW-1133">Transmembrane helix</keyword>
<gene>
    <name evidence="2" type="ORF">ACFFUV_11855</name>
</gene>
<protein>
    <submittedName>
        <fullName evidence="2">Uncharacterized protein</fullName>
    </submittedName>
</protein>
<reference evidence="2 3" key="1">
    <citation type="submission" date="2024-09" db="EMBL/GenBank/DDBJ databases">
        <authorList>
            <person name="Sun Q."/>
            <person name="Mori K."/>
        </authorList>
    </citation>
    <scope>NUCLEOTIDE SEQUENCE [LARGE SCALE GENOMIC DNA]</scope>
    <source>
        <strain evidence="2 3">CECT 8064</strain>
    </source>
</reference>
<name>A0ABV5HPI1_9VIBR</name>
<keyword evidence="3" id="KW-1185">Reference proteome</keyword>
<evidence type="ECO:0000313" key="2">
    <source>
        <dbReference type="EMBL" id="MFB9135657.1"/>
    </source>
</evidence>
<dbReference type="Proteomes" id="UP001589645">
    <property type="component" value="Unassembled WGS sequence"/>
</dbReference>
<keyword evidence="1" id="KW-0472">Membrane</keyword>
<proteinExistence type="predicted"/>
<accession>A0ABV5HPI1</accession>
<feature type="transmembrane region" description="Helical" evidence="1">
    <location>
        <begin position="12"/>
        <end position="29"/>
    </location>
</feature>
<sequence>MNSGLGNFFPYFAGAFKIIVLVIGGYLAIKWHFDEDRRVKEAAGEVFDRPSAIKKLAIIFAILVLATLAIILVIYATDKLLY</sequence>
<evidence type="ECO:0000256" key="1">
    <source>
        <dbReference type="SAM" id="Phobius"/>
    </source>
</evidence>
<keyword evidence="1" id="KW-0812">Transmembrane</keyword>
<feature type="transmembrane region" description="Helical" evidence="1">
    <location>
        <begin position="56"/>
        <end position="76"/>
    </location>
</feature>
<comment type="caution">
    <text evidence="2">The sequence shown here is derived from an EMBL/GenBank/DDBJ whole genome shotgun (WGS) entry which is preliminary data.</text>
</comment>